<reference evidence="3 4" key="1">
    <citation type="journal article" date="2017" name="Nature">
        <title>The Apostasia genome and the evolution of orchids.</title>
        <authorList>
            <person name="Zhang G.Q."/>
            <person name="Liu K.W."/>
            <person name="Li Z."/>
            <person name="Lohaus R."/>
            <person name="Hsiao Y.Y."/>
            <person name="Niu S.C."/>
            <person name="Wang J.Y."/>
            <person name="Lin Y.C."/>
            <person name="Xu Q."/>
            <person name="Chen L.J."/>
            <person name="Yoshida K."/>
            <person name="Fujiwara S."/>
            <person name="Wang Z.W."/>
            <person name="Zhang Y.Q."/>
            <person name="Mitsuda N."/>
            <person name="Wang M."/>
            <person name="Liu G.H."/>
            <person name="Pecoraro L."/>
            <person name="Huang H.X."/>
            <person name="Xiao X.J."/>
            <person name="Lin M."/>
            <person name="Wu X.Y."/>
            <person name="Wu W.L."/>
            <person name="Chen Y.Y."/>
            <person name="Chang S.B."/>
            <person name="Sakamoto S."/>
            <person name="Ohme-Takagi M."/>
            <person name="Yagi M."/>
            <person name="Zeng S.J."/>
            <person name="Shen C.Y."/>
            <person name="Yeh C.M."/>
            <person name="Luo Y.B."/>
            <person name="Tsai W.C."/>
            <person name="Van de Peer Y."/>
            <person name="Liu Z.J."/>
        </authorList>
    </citation>
    <scope>NUCLEOTIDE SEQUENCE [LARGE SCALE GENOMIC DNA]</scope>
    <source>
        <strain evidence="4">cv. Shenzhen</strain>
        <tissue evidence="3">Stem</tissue>
    </source>
</reference>
<gene>
    <name evidence="3" type="ORF">AXF42_Ash005097</name>
</gene>
<evidence type="ECO:0000256" key="1">
    <source>
        <dbReference type="ARBA" id="ARBA00007177"/>
    </source>
</evidence>
<dbReference type="InterPro" id="IPR002669">
    <property type="entry name" value="UreD"/>
</dbReference>
<proteinExistence type="inferred from homology"/>
<accession>A0A2I0B8G0</accession>
<dbReference type="Proteomes" id="UP000236161">
    <property type="component" value="Unassembled WGS sequence"/>
</dbReference>
<sequence length="295" mass="32525">MEETGIVAVEKIDGKSTATRCFSRYPLKLIVPKKAGSSTIDAVWVCSLSYGGGFVSGDHIVVGLSVGEDCTLALTTQASTKVYKSIDSKISDQVLEARVGRNALLAVIPDPVTCFSNAIYSQKQVFRVFSDSNLVIVDWFTSGRHESGEKWEFELYKSTNNIFLEGDEPLFFDTVLLEQTSTASIAQRMEGYQVVGMIIIIGPKLKHIQDSIENEIKHTMAGFFRIPTPASMKKMSSESRKEPSRPPLLASCSYFGSKAGLLVRLVSTTTETVYAFLRHHLSSLEQFLGAPPYSR</sequence>
<dbReference type="EMBL" id="KZ451906">
    <property type="protein sequence ID" value="PKA64085.1"/>
    <property type="molecule type" value="Genomic_DNA"/>
</dbReference>
<dbReference type="GO" id="GO:0016151">
    <property type="term" value="F:nickel cation binding"/>
    <property type="evidence" value="ECO:0007669"/>
    <property type="project" value="InterPro"/>
</dbReference>
<dbReference type="HAMAP" id="MF_01384">
    <property type="entry name" value="UreD"/>
    <property type="match status" value="1"/>
</dbReference>
<dbReference type="STRING" id="1088818.A0A2I0B8G0"/>
<dbReference type="AlphaFoldDB" id="A0A2I0B8G0"/>
<evidence type="ECO:0008006" key="5">
    <source>
        <dbReference type="Google" id="ProtNLM"/>
    </source>
</evidence>
<evidence type="ECO:0000313" key="3">
    <source>
        <dbReference type="EMBL" id="PKA64085.1"/>
    </source>
</evidence>
<dbReference type="PANTHER" id="PTHR33643:SF1">
    <property type="entry name" value="UREASE ACCESSORY PROTEIN D"/>
    <property type="match status" value="1"/>
</dbReference>
<evidence type="ECO:0000313" key="4">
    <source>
        <dbReference type="Proteomes" id="UP000236161"/>
    </source>
</evidence>
<evidence type="ECO:0000256" key="2">
    <source>
        <dbReference type="ARBA" id="ARBA00023186"/>
    </source>
</evidence>
<name>A0A2I0B8G0_9ASPA</name>
<keyword evidence="2" id="KW-0143">Chaperone</keyword>
<comment type="similarity">
    <text evidence="1">Belongs to the UreD family.</text>
</comment>
<keyword evidence="4" id="KW-1185">Reference proteome</keyword>
<dbReference type="PANTHER" id="PTHR33643">
    <property type="entry name" value="UREASE ACCESSORY PROTEIN D"/>
    <property type="match status" value="1"/>
</dbReference>
<dbReference type="Pfam" id="PF01774">
    <property type="entry name" value="UreD"/>
    <property type="match status" value="1"/>
</dbReference>
<organism evidence="3 4">
    <name type="scientific">Apostasia shenzhenica</name>
    <dbReference type="NCBI Taxonomy" id="1088818"/>
    <lineage>
        <taxon>Eukaryota</taxon>
        <taxon>Viridiplantae</taxon>
        <taxon>Streptophyta</taxon>
        <taxon>Embryophyta</taxon>
        <taxon>Tracheophyta</taxon>
        <taxon>Spermatophyta</taxon>
        <taxon>Magnoliopsida</taxon>
        <taxon>Liliopsida</taxon>
        <taxon>Asparagales</taxon>
        <taxon>Orchidaceae</taxon>
        <taxon>Apostasioideae</taxon>
        <taxon>Apostasia</taxon>
    </lineage>
</organism>
<protein>
    <recommendedName>
        <fullName evidence="5">Urease accessory protein D</fullName>
    </recommendedName>
</protein>
<dbReference type="OrthoDB" id="5550464at2759"/>